<organism evidence="1 2">
    <name type="scientific">Linum trigynum</name>
    <dbReference type="NCBI Taxonomy" id="586398"/>
    <lineage>
        <taxon>Eukaryota</taxon>
        <taxon>Viridiplantae</taxon>
        <taxon>Streptophyta</taxon>
        <taxon>Embryophyta</taxon>
        <taxon>Tracheophyta</taxon>
        <taxon>Spermatophyta</taxon>
        <taxon>Magnoliopsida</taxon>
        <taxon>eudicotyledons</taxon>
        <taxon>Gunneridae</taxon>
        <taxon>Pentapetalae</taxon>
        <taxon>rosids</taxon>
        <taxon>fabids</taxon>
        <taxon>Malpighiales</taxon>
        <taxon>Linaceae</taxon>
        <taxon>Linum</taxon>
    </lineage>
</organism>
<reference evidence="1 2" key="1">
    <citation type="submission" date="2024-04" db="EMBL/GenBank/DDBJ databases">
        <authorList>
            <person name="Fracassetti M."/>
        </authorList>
    </citation>
    <scope>NUCLEOTIDE SEQUENCE [LARGE SCALE GENOMIC DNA]</scope>
</reference>
<keyword evidence="2" id="KW-1185">Reference proteome</keyword>
<evidence type="ECO:0000313" key="1">
    <source>
        <dbReference type="EMBL" id="CAL1357192.1"/>
    </source>
</evidence>
<accession>A0AAV2CKV7</accession>
<protein>
    <submittedName>
        <fullName evidence="1">Uncharacterized protein</fullName>
    </submittedName>
</protein>
<sequence>MGLVCLSVLSIETLERTVSHSWNSDGLFEAIGGLREKELPCIGAQFYLRWSQVDFPASFAFWVIRRQVRDYAAEIGRGQWVADGDQLLIYYFGCRDCETNSIPAIE</sequence>
<proteinExistence type="predicted"/>
<gene>
    <name evidence="1" type="ORF">LTRI10_LOCUS4844</name>
</gene>
<evidence type="ECO:0000313" key="2">
    <source>
        <dbReference type="Proteomes" id="UP001497516"/>
    </source>
</evidence>
<dbReference type="AlphaFoldDB" id="A0AAV2CKV7"/>
<name>A0AAV2CKV7_9ROSI</name>
<dbReference type="EMBL" id="OZ034813">
    <property type="protein sequence ID" value="CAL1357192.1"/>
    <property type="molecule type" value="Genomic_DNA"/>
</dbReference>
<dbReference type="Proteomes" id="UP001497516">
    <property type="component" value="Chromosome 1"/>
</dbReference>